<protein>
    <submittedName>
        <fullName evidence="1">Uncharacterized protein</fullName>
    </submittedName>
</protein>
<comment type="caution">
    <text evidence="1">The sequence shown here is derived from an EMBL/GenBank/DDBJ whole genome shotgun (WGS) entry which is preliminary data.</text>
</comment>
<accession>A0A0C1TZC5</accession>
<dbReference type="EMBL" id="AYSO01000020">
    <property type="protein sequence ID" value="KIE44628.1"/>
    <property type="molecule type" value="Genomic_DNA"/>
</dbReference>
<organism evidence="1 2">
    <name type="scientific">Clostridium argentinense CDC 2741</name>
    <dbReference type="NCBI Taxonomy" id="1418104"/>
    <lineage>
        <taxon>Bacteria</taxon>
        <taxon>Bacillati</taxon>
        <taxon>Bacillota</taxon>
        <taxon>Clostridia</taxon>
        <taxon>Eubacteriales</taxon>
        <taxon>Clostridiaceae</taxon>
        <taxon>Clostridium</taxon>
    </lineage>
</organism>
<sequence>MFDYMMSITGDIKINENMSSIFIFNILSDSSNNAKREFFYIDDIIHTQFAIHSNEIGIICCLGDSQAIQYRFKEYFKPFCDIKLHKIQFRQLIAEVFYTRTLLKNDNSIIYLPNEIVQGPPWIDSYKEYNYKNYAYVLLYLLKEFGFEFKDLYSEEYDAVLDLLIDSDKRIILYDEDGRYSLGEKHTYSNIEVFKNVHFNIEKEY</sequence>
<gene>
    <name evidence="1" type="ORF">U732_255</name>
</gene>
<keyword evidence="2" id="KW-1185">Reference proteome</keyword>
<evidence type="ECO:0000313" key="1">
    <source>
        <dbReference type="EMBL" id="KIE44628.1"/>
    </source>
</evidence>
<dbReference type="AlphaFoldDB" id="A0A0C1TZC5"/>
<proteinExistence type="predicted"/>
<evidence type="ECO:0000313" key="2">
    <source>
        <dbReference type="Proteomes" id="UP000031366"/>
    </source>
</evidence>
<dbReference type="Proteomes" id="UP000031366">
    <property type="component" value="Unassembled WGS sequence"/>
</dbReference>
<dbReference type="RefSeq" id="WP_205604156.1">
    <property type="nucleotide sequence ID" value="NZ_AYSO01000020.1"/>
</dbReference>
<name>A0A0C1TZC5_9CLOT</name>
<reference evidence="1 2" key="1">
    <citation type="journal article" date="2015" name="Infect. Genet. Evol.">
        <title>Genomic sequences of six botulinum neurotoxin-producing strains representing three clostridial species illustrate the mobility and diversity of botulinum neurotoxin genes.</title>
        <authorList>
            <person name="Smith T.J."/>
            <person name="Hill K.K."/>
            <person name="Xie G."/>
            <person name="Foley B.T."/>
            <person name="Williamson C.H."/>
            <person name="Foster J.T."/>
            <person name="Johnson S.L."/>
            <person name="Chertkov O."/>
            <person name="Teshima H."/>
            <person name="Gibbons H.S."/>
            <person name="Johnsky L.A."/>
            <person name="Karavis M.A."/>
            <person name="Smith L.A."/>
        </authorList>
    </citation>
    <scope>NUCLEOTIDE SEQUENCE [LARGE SCALE GENOMIC DNA]</scope>
    <source>
        <strain evidence="1 2">CDC 2741</strain>
    </source>
</reference>